<keyword evidence="2" id="KW-1185">Reference proteome</keyword>
<organism evidence="1 2">
    <name type="scientific">Vairimorpha apis BRL 01</name>
    <dbReference type="NCBI Taxonomy" id="1037528"/>
    <lineage>
        <taxon>Eukaryota</taxon>
        <taxon>Fungi</taxon>
        <taxon>Fungi incertae sedis</taxon>
        <taxon>Microsporidia</taxon>
        <taxon>Nosematidae</taxon>
        <taxon>Vairimorpha</taxon>
    </lineage>
</organism>
<dbReference type="EMBL" id="KE647289">
    <property type="protein sequence ID" value="EQB60421.1"/>
    <property type="molecule type" value="Genomic_DNA"/>
</dbReference>
<dbReference type="Proteomes" id="UP000053780">
    <property type="component" value="Unassembled WGS sequence"/>
</dbReference>
<dbReference type="AlphaFoldDB" id="T0MAL6"/>
<dbReference type="OrthoDB" id="2188446at2759"/>
<evidence type="ECO:0000313" key="1">
    <source>
        <dbReference type="EMBL" id="EQB60421.1"/>
    </source>
</evidence>
<dbReference type="HOGENOM" id="CLU_837017_0_0_1"/>
<reference evidence="1 2" key="1">
    <citation type="journal article" date="2013" name="BMC Genomics">
        <title>Genome sequencing and comparative genomics of honey bee microsporidia, Nosema apis reveal novel insights into host-parasite interactions.</title>
        <authorList>
            <person name="Chen Yp."/>
            <person name="Pettis J.S."/>
            <person name="Zhao Y."/>
            <person name="Liu X."/>
            <person name="Tallon L.J."/>
            <person name="Sadzewicz L.D."/>
            <person name="Li R."/>
            <person name="Zheng H."/>
            <person name="Huang S."/>
            <person name="Zhang X."/>
            <person name="Hamilton M.C."/>
            <person name="Pernal S.F."/>
            <person name="Melathopoulos A.P."/>
            <person name="Yan X."/>
            <person name="Evans J.D."/>
        </authorList>
    </citation>
    <scope>NUCLEOTIDE SEQUENCE [LARGE SCALE GENOMIC DNA]</scope>
    <source>
        <strain evidence="1 2">BRL 01</strain>
    </source>
</reference>
<dbReference type="VEuPathDB" id="MicrosporidiaDB:NAPIS_ORF02025"/>
<protein>
    <submittedName>
        <fullName evidence="1">Uncharacterized protein</fullName>
    </submittedName>
</protein>
<proteinExistence type="predicted"/>
<name>T0MAL6_9MICR</name>
<accession>T0MAL6</accession>
<sequence length="332" mass="39391">MRILNTVYKFNTLFDDDIVDKKEVSFRKIESREEIEHRKRNINFKIRNIENEEIVKNEVVKGKSESGCNYKICSSSNIINNKIFFNNNLSSKLQKNIENSIKNKVVVNFKDLIELYKNEEIVKSCLQKLTFYFQGRYILKNSFYDKNLQDIRNGIFKDLSDKGFVEINGFSQIKKDGSIKDNILNDTNTFINNITEDYKYCLNELCILKNTTTYVIKGYYESQIIDYKNSELLGKLKQNLIFNLQDIRTFSGLEMDEIIKFINDNNFIEMENNLFMVEYIKEIDGINSILSRSSIKKNEVNEIIENNGYDRDLFYLLVEVYFSNKRHLWIKK</sequence>
<gene>
    <name evidence="1" type="ORF">NAPIS_ORF02025</name>
</gene>
<evidence type="ECO:0000313" key="2">
    <source>
        <dbReference type="Proteomes" id="UP000053780"/>
    </source>
</evidence>